<evidence type="ECO:0000313" key="4">
    <source>
        <dbReference type="EMBL" id="TFD87369.1"/>
    </source>
</evidence>
<dbReference type="Pfam" id="PF13449">
    <property type="entry name" value="Phytase-like"/>
    <property type="match status" value="1"/>
</dbReference>
<feature type="compositionally biased region" description="Pro residues" evidence="1">
    <location>
        <begin position="471"/>
        <end position="530"/>
    </location>
</feature>
<feature type="region of interest" description="Disordered" evidence="1">
    <location>
        <begin position="1"/>
        <end position="30"/>
    </location>
</feature>
<dbReference type="Proteomes" id="UP000298468">
    <property type="component" value="Unassembled WGS sequence"/>
</dbReference>
<dbReference type="InterPro" id="IPR001322">
    <property type="entry name" value="Lamin_tail_dom"/>
</dbReference>
<proteinExistence type="predicted"/>
<dbReference type="SUPFAM" id="SSF74853">
    <property type="entry name" value="Lamin A/C globular tail domain"/>
    <property type="match status" value="1"/>
</dbReference>
<dbReference type="OrthoDB" id="5380360at2"/>
<reference evidence="4 5" key="1">
    <citation type="submission" date="2019-03" db="EMBL/GenBank/DDBJ databases">
        <title>Genomics of glacier-inhabiting Cryobacterium strains.</title>
        <authorList>
            <person name="Liu Q."/>
            <person name="Xin Y.-H."/>
        </authorList>
    </citation>
    <scope>NUCLEOTIDE SEQUENCE [LARGE SCALE GENOMIC DNA]</scope>
    <source>
        <strain evidence="4 5">Sr59</strain>
    </source>
</reference>
<feature type="domain" description="LTD" evidence="3">
    <location>
        <begin position="1"/>
        <end position="108"/>
    </location>
</feature>
<evidence type="ECO:0000313" key="5">
    <source>
        <dbReference type="Proteomes" id="UP000298468"/>
    </source>
</evidence>
<keyword evidence="2" id="KW-1133">Transmembrane helix</keyword>
<dbReference type="AlphaFoldDB" id="A0A4R9BMH8"/>
<evidence type="ECO:0000259" key="3">
    <source>
        <dbReference type="PROSITE" id="PS51841"/>
    </source>
</evidence>
<feature type="transmembrane region" description="Helical" evidence="2">
    <location>
        <begin position="648"/>
        <end position="668"/>
    </location>
</feature>
<evidence type="ECO:0000256" key="1">
    <source>
        <dbReference type="SAM" id="MobiDB-lite"/>
    </source>
</evidence>
<accession>A0A4R9BMH8</accession>
<dbReference type="Gene3D" id="2.60.40.1260">
    <property type="entry name" value="Lamin Tail domain"/>
    <property type="match status" value="1"/>
</dbReference>
<dbReference type="EMBL" id="SOHM01000031">
    <property type="protein sequence ID" value="TFD87369.1"/>
    <property type="molecule type" value="Genomic_DNA"/>
</dbReference>
<comment type="caution">
    <text evidence="4">The sequence shown here is derived from an EMBL/GenBank/DDBJ whole genome shotgun (WGS) entry which is preliminary data.</text>
</comment>
<name>A0A4R9BMH8_9MICO</name>
<keyword evidence="5" id="KW-1185">Reference proteome</keyword>
<feature type="region of interest" description="Disordered" evidence="1">
    <location>
        <begin position="466"/>
        <end position="530"/>
    </location>
</feature>
<dbReference type="InterPro" id="IPR036415">
    <property type="entry name" value="Lamin_tail_dom_sf"/>
</dbReference>
<dbReference type="Pfam" id="PF00932">
    <property type="entry name" value="LTD"/>
    <property type="match status" value="1"/>
</dbReference>
<dbReference type="PROSITE" id="PS51841">
    <property type="entry name" value="LTD"/>
    <property type="match status" value="1"/>
</dbReference>
<organism evidence="4 5">
    <name type="scientific">Cryobacterium lactosi</name>
    <dbReference type="NCBI Taxonomy" id="1259202"/>
    <lineage>
        <taxon>Bacteria</taxon>
        <taxon>Bacillati</taxon>
        <taxon>Actinomycetota</taxon>
        <taxon>Actinomycetes</taxon>
        <taxon>Micrococcales</taxon>
        <taxon>Microbacteriaceae</taxon>
        <taxon>Cryobacterium</taxon>
    </lineage>
</organism>
<evidence type="ECO:0000256" key="2">
    <source>
        <dbReference type="SAM" id="Phobius"/>
    </source>
</evidence>
<keyword evidence="2" id="KW-0472">Membrane</keyword>
<sequence>MTSSTKGAANDCGSPVRLNEVESSGGTPGDWVELRNNGAGTADVSGFVLKDNDDSHAVMVPAGSAISAGGYLVVDVDVAGGFGLGGADSARLFAADGSTLLDSHSWTAHAATSYGRCPDGTGDFAATTASTRGTANSCTGDLVTAAWPGSATVQTVDPAGVLGGNMSGLAYDESGESGDAGTAGDVLWAAKNGPGALYRLVSDGAGWAPDTSNGWAAGKLLHYTDGNGDVDAEGVATTAAGAEGGLYIASERNNAVSGVSRPAVLRYDTSAAGTELTASMEWNLTADLPVVGANAGLEAIAWVPDSFLVAQGMLDEHTGAAYDPAVYAGHGSGLFFVGLEANGAVYAYALDQTTGGYTRVATIASGFTGVMDLEFEASTGRFWAVCDDTCDGRSAVLQVAQSGATDGRFGVTTVYERPASMPNINNEGFALAPQSACVAGAKPVFWADDSNTGGNAIRVGSIDCTALTPTEPTPVPTPGPTGEPTPVPTAEPTPVPTDAPTPVPTTAPTGTPAPVPSGEPTPLPTAAPTPTAPVPVATAALIDSARGPVSVPAAAKPGDTVTVTVGRSLASDLVNVWLHSTPTLLASTTVTAAGTVQVVIPAGTAPGAHRIVVVAEDGTLIGWDDIRVGSETAASQIPGTLASTGANLALPGLLALLLVLAGGTVLVLRRRGATG</sequence>
<gene>
    <name evidence="4" type="ORF">E3T61_15215</name>
</gene>
<protein>
    <recommendedName>
        <fullName evidence="3">LTD domain-containing protein</fullName>
    </recommendedName>
</protein>
<keyword evidence="2" id="KW-0812">Transmembrane</keyword>
<dbReference type="InterPro" id="IPR027372">
    <property type="entry name" value="Phytase-like_dom"/>
</dbReference>